<feature type="transmembrane region" description="Helical" evidence="6">
    <location>
        <begin position="356"/>
        <end position="377"/>
    </location>
</feature>
<dbReference type="EnsemblMetazoa" id="AEPI015083-RA">
    <property type="protein sequence ID" value="AEPI015083-PA"/>
    <property type="gene ID" value="AEPI015083"/>
</dbReference>
<evidence type="ECO:0000256" key="1">
    <source>
        <dbReference type="ARBA" id="ARBA00004651"/>
    </source>
</evidence>
<feature type="transmembrane region" description="Helical" evidence="6">
    <location>
        <begin position="238"/>
        <end position="260"/>
    </location>
</feature>
<comment type="function">
    <text evidence="6">Gustatory receptor which mediates acceptance or avoidance behavior, depending on its substrates.</text>
</comment>
<evidence type="ECO:0000256" key="2">
    <source>
        <dbReference type="ARBA" id="ARBA00022475"/>
    </source>
</evidence>
<keyword evidence="3 6" id="KW-0812">Transmembrane</keyword>
<comment type="similarity">
    <text evidence="6">Belongs to the insect chemoreceptor superfamily. Gustatory receptor (GR) family.</text>
</comment>
<keyword evidence="4 6" id="KW-1133">Transmembrane helix</keyword>
<organism evidence="7 8">
    <name type="scientific">Anopheles epiroticus</name>
    <dbReference type="NCBI Taxonomy" id="199890"/>
    <lineage>
        <taxon>Eukaryota</taxon>
        <taxon>Metazoa</taxon>
        <taxon>Ecdysozoa</taxon>
        <taxon>Arthropoda</taxon>
        <taxon>Hexapoda</taxon>
        <taxon>Insecta</taxon>
        <taxon>Pterygota</taxon>
        <taxon>Neoptera</taxon>
        <taxon>Endopterygota</taxon>
        <taxon>Diptera</taxon>
        <taxon>Nematocera</taxon>
        <taxon>Culicoidea</taxon>
        <taxon>Culicidae</taxon>
        <taxon>Anophelinae</taxon>
        <taxon>Anopheles</taxon>
    </lineage>
</organism>
<dbReference type="AlphaFoldDB" id="A0A182PZ15"/>
<name>A0A182PZ15_9DIPT</name>
<protein>
    <recommendedName>
        <fullName evidence="6">Gustatory receptor</fullName>
    </recommendedName>
</protein>
<dbReference type="GO" id="GO:0050909">
    <property type="term" value="P:sensory perception of taste"/>
    <property type="evidence" value="ECO:0007669"/>
    <property type="project" value="InterPro"/>
</dbReference>
<comment type="caution">
    <text evidence="6">Lacks conserved residue(s) required for the propagation of feature annotation.</text>
</comment>
<dbReference type="STRING" id="199890.A0A182PZ15"/>
<feature type="transmembrane region" description="Helical" evidence="6">
    <location>
        <begin position="6"/>
        <end position="28"/>
    </location>
</feature>
<reference evidence="8" key="1">
    <citation type="submission" date="2013-03" db="EMBL/GenBank/DDBJ databases">
        <title>The Genome Sequence of Anopheles epiroticus epiroticus2.</title>
        <authorList>
            <consortium name="The Broad Institute Genomics Platform"/>
            <person name="Neafsey D.E."/>
            <person name="Howell P."/>
            <person name="Walker B."/>
            <person name="Young S.K."/>
            <person name="Zeng Q."/>
            <person name="Gargeya S."/>
            <person name="Fitzgerald M."/>
            <person name="Haas B."/>
            <person name="Abouelleil A."/>
            <person name="Allen A.W."/>
            <person name="Alvarado L."/>
            <person name="Arachchi H.M."/>
            <person name="Berlin A.M."/>
            <person name="Chapman S.B."/>
            <person name="Gainer-Dewar J."/>
            <person name="Goldberg J."/>
            <person name="Griggs A."/>
            <person name="Gujja S."/>
            <person name="Hansen M."/>
            <person name="Howarth C."/>
            <person name="Imamovic A."/>
            <person name="Ireland A."/>
            <person name="Larimer J."/>
            <person name="McCowan C."/>
            <person name="Murphy C."/>
            <person name="Pearson M."/>
            <person name="Poon T.W."/>
            <person name="Priest M."/>
            <person name="Roberts A."/>
            <person name="Saif S."/>
            <person name="Shea T."/>
            <person name="Sisk P."/>
            <person name="Sykes S."/>
            <person name="Wortman J."/>
            <person name="Nusbaum C."/>
            <person name="Birren B."/>
        </authorList>
    </citation>
    <scope>NUCLEOTIDE SEQUENCE [LARGE SCALE GENOMIC DNA]</scope>
    <source>
        <strain evidence="8">Epiroticus2</strain>
    </source>
</reference>
<dbReference type="GO" id="GO:0005886">
    <property type="term" value="C:plasma membrane"/>
    <property type="evidence" value="ECO:0007669"/>
    <property type="project" value="UniProtKB-SubCell"/>
</dbReference>
<evidence type="ECO:0000256" key="5">
    <source>
        <dbReference type="ARBA" id="ARBA00023136"/>
    </source>
</evidence>
<keyword evidence="8" id="KW-1185">Reference proteome</keyword>
<feature type="transmembrane region" description="Helical" evidence="6">
    <location>
        <begin position="73"/>
        <end position="95"/>
    </location>
</feature>
<evidence type="ECO:0000256" key="3">
    <source>
        <dbReference type="ARBA" id="ARBA00022692"/>
    </source>
</evidence>
<dbReference type="GO" id="GO:0007165">
    <property type="term" value="P:signal transduction"/>
    <property type="evidence" value="ECO:0007669"/>
    <property type="project" value="UniProtKB-KW"/>
</dbReference>
<keyword evidence="6" id="KW-0807">Transducer</keyword>
<feature type="transmembrane region" description="Helical" evidence="6">
    <location>
        <begin position="164"/>
        <end position="192"/>
    </location>
</feature>
<keyword evidence="2 6" id="KW-1003">Cell membrane</keyword>
<dbReference type="VEuPathDB" id="VectorBase:AEPI015083"/>
<feature type="transmembrane region" description="Helical" evidence="6">
    <location>
        <begin position="280"/>
        <end position="304"/>
    </location>
</feature>
<accession>A0A182PZ15</accession>
<dbReference type="InterPro" id="IPR013604">
    <property type="entry name" value="7TM_chemorcpt"/>
</dbReference>
<comment type="subcellular location">
    <subcellularLocation>
        <location evidence="1 6">Cell membrane</location>
        <topology evidence="1 6">Multi-pass membrane protein</topology>
    </subcellularLocation>
</comment>
<feature type="transmembrane region" description="Helical" evidence="6">
    <location>
        <begin position="40"/>
        <end position="61"/>
    </location>
</feature>
<dbReference type="Proteomes" id="UP000075885">
    <property type="component" value="Unassembled WGS sequence"/>
</dbReference>
<feature type="transmembrane region" description="Helical" evidence="6">
    <location>
        <begin position="135"/>
        <end position="158"/>
    </location>
</feature>
<keyword evidence="5 6" id="KW-0472">Membrane</keyword>
<evidence type="ECO:0000313" key="8">
    <source>
        <dbReference type="Proteomes" id="UP000075885"/>
    </source>
</evidence>
<evidence type="ECO:0000256" key="4">
    <source>
        <dbReference type="ARBA" id="ARBA00022989"/>
    </source>
</evidence>
<evidence type="ECO:0000313" key="7">
    <source>
        <dbReference type="EnsemblMetazoa" id="AEPI015083-PA"/>
    </source>
</evidence>
<sequence>MAPKCVLSFVEKCCIWLLTACGVLSFRYNASTNRFEKSALHYMGCVVGTVFYIVFGPWIYWGSVNTVLHPSTMLNYYMIVLQFIFMYNIILISRIKSLSNGERLRQLLNGLLAIREQVLQGLPIVSCDQDLPQKLLLKLIVFDFGMMVLCAFFFRTFVEHSESFLYSLLGFCNLMQVSSMNVAINLLLFVLYNGINIYLQINARCNDLVYGSKAPMEIVQLYLMHTDTSLVVQGIVEVVSIPILLLCIWYFFIIVFSVFYTYTSLVQDVRAGSGDALLNVINPIAFFISEAGQVYFMVSGAAMFTNRARQIMPCLNLYTGRITDVPGDQAIELLTIEYLSRDYAIRIKGLFTIDNTILFAIVASTTSYMIILVQYYLQE</sequence>
<keyword evidence="6" id="KW-0675">Receptor</keyword>
<proteinExistence type="inferred from homology"/>
<dbReference type="Pfam" id="PF08395">
    <property type="entry name" value="7tm_7"/>
    <property type="match status" value="1"/>
</dbReference>
<evidence type="ECO:0000256" key="6">
    <source>
        <dbReference type="RuleBase" id="RU363108"/>
    </source>
</evidence>
<reference evidence="7" key="2">
    <citation type="submission" date="2020-05" db="UniProtKB">
        <authorList>
            <consortium name="EnsemblMetazoa"/>
        </authorList>
    </citation>
    <scope>IDENTIFICATION</scope>
    <source>
        <strain evidence="7">Epiroticus2</strain>
    </source>
</reference>